<protein>
    <recommendedName>
        <fullName evidence="3">Immunity protein 50</fullName>
    </recommendedName>
</protein>
<proteinExistence type="predicted"/>
<reference evidence="2" key="1">
    <citation type="journal article" date="2019" name="Int. J. Syst. Evol. Microbiol.">
        <title>The Global Catalogue of Microorganisms (GCM) 10K type strain sequencing project: providing services to taxonomists for standard genome sequencing and annotation.</title>
        <authorList>
            <consortium name="The Broad Institute Genomics Platform"/>
            <consortium name="The Broad Institute Genome Sequencing Center for Infectious Disease"/>
            <person name="Wu L."/>
            <person name="Ma J."/>
        </authorList>
    </citation>
    <scope>NUCLEOTIDE SEQUENCE [LARGE SCALE GENOMIC DNA]</scope>
    <source>
        <strain evidence="2">CGMCC 1.8985</strain>
    </source>
</reference>
<evidence type="ECO:0008006" key="3">
    <source>
        <dbReference type="Google" id="ProtNLM"/>
    </source>
</evidence>
<organism evidence="1 2">
    <name type="scientific">Luteimonas terricola</name>
    <dbReference type="NCBI Taxonomy" id="645597"/>
    <lineage>
        <taxon>Bacteria</taxon>
        <taxon>Pseudomonadati</taxon>
        <taxon>Pseudomonadota</taxon>
        <taxon>Gammaproteobacteria</taxon>
        <taxon>Lysobacterales</taxon>
        <taxon>Lysobacteraceae</taxon>
        <taxon>Luteimonas</taxon>
    </lineage>
</organism>
<evidence type="ECO:0000313" key="2">
    <source>
        <dbReference type="Proteomes" id="UP000599009"/>
    </source>
</evidence>
<keyword evidence="2" id="KW-1185">Reference proteome</keyword>
<evidence type="ECO:0000313" key="1">
    <source>
        <dbReference type="EMBL" id="GGK11736.1"/>
    </source>
</evidence>
<gene>
    <name evidence="1" type="ORF">GCM10011394_21230</name>
</gene>
<dbReference type="Proteomes" id="UP000599009">
    <property type="component" value="Unassembled WGS sequence"/>
</dbReference>
<sequence length="148" mass="16779">MKEDFEVKVYRGMDALRISPHIFLRDKISANQSISLSLIETAFYDGVPSIAAEVSSEYSSVFFSSNWIEEFYGAKKFSSFTLLPLSGMQNTFRGEVLLSAFCDFYAFLEYGRIIFKFGECEDGSVIDRIVEKSCGFRFGVVFRSPGNE</sequence>
<comment type="caution">
    <text evidence="1">The sequence shown here is derived from an EMBL/GenBank/DDBJ whole genome shotgun (WGS) entry which is preliminary data.</text>
</comment>
<accession>A0ABQ2EGY3</accession>
<name>A0ABQ2EGY3_9GAMM</name>
<dbReference type="EMBL" id="BMME01000001">
    <property type="protein sequence ID" value="GGK11736.1"/>
    <property type="molecule type" value="Genomic_DNA"/>
</dbReference>